<dbReference type="FunFam" id="3.40.50.300:FF:000224">
    <property type="entry name" value="Energy-coupling factor transporter ATP-binding protein EcfA"/>
    <property type="match status" value="1"/>
</dbReference>
<evidence type="ECO:0000256" key="6">
    <source>
        <dbReference type="ARBA" id="ARBA00022840"/>
    </source>
</evidence>
<gene>
    <name evidence="12" type="ORF">D2962_13960</name>
</gene>
<evidence type="ECO:0000256" key="4">
    <source>
        <dbReference type="ARBA" id="ARBA00022475"/>
    </source>
</evidence>
<keyword evidence="7" id="KW-1278">Translocase</keyword>
<dbReference type="SMART" id="SM00382">
    <property type="entry name" value="AAA"/>
    <property type="match status" value="1"/>
</dbReference>
<dbReference type="PROSITE" id="PS50893">
    <property type="entry name" value="ABC_TRANSPORTER_2"/>
    <property type="match status" value="1"/>
</dbReference>
<organism evidence="12 13">
    <name type="scientific">Biomaibacter acetigenes</name>
    <dbReference type="NCBI Taxonomy" id="2316383"/>
    <lineage>
        <taxon>Bacteria</taxon>
        <taxon>Bacillati</taxon>
        <taxon>Bacillota</taxon>
        <taxon>Clostridia</taxon>
        <taxon>Thermosediminibacterales</taxon>
        <taxon>Tepidanaerobacteraceae</taxon>
        <taxon>Biomaibacter</taxon>
    </lineage>
</organism>
<comment type="function">
    <text evidence="9">Probably part of an ABC transporter complex. Responsible for energy coupling to the transport system.</text>
</comment>
<evidence type="ECO:0000256" key="10">
    <source>
        <dbReference type="RuleBase" id="RU364103"/>
    </source>
</evidence>
<keyword evidence="4 10" id="KW-1003">Cell membrane</keyword>
<accession>A0A3G2R9Z7</accession>
<dbReference type="Proteomes" id="UP000280960">
    <property type="component" value="Chromosome"/>
</dbReference>
<evidence type="ECO:0000256" key="1">
    <source>
        <dbReference type="ARBA" id="ARBA00004202"/>
    </source>
</evidence>
<dbReference type="GO" id="GO:0042626">
    <property type="term" value="F:ATPase-coupled transmembrane transporter activity"/>
    <property type="evidence" value="ECO:0007669"/>
    <property type="project" value="TreeGrafter"/>
</dbReference>
<dbReference type="PANTHER" id="PTHR43553">
    <property type="entry name" value="HEAVY METAL TRANSPORTER"/>
    <property type="match status" value="1"/>
</dbReference>
<dbReference type="InterPro" id="IPR017871">
    <property type="entry name" value="ABC_transporter-like_CS"/>
</dbReference>
<evidence type="ECO:0000256" key="5">
    <source>
        <dbReference type="ARBA" id="ARBA00022741"/>
    </source>
</evidence>
<dbReference type="Pfam" id="PF00005">
    <property type="entry name" value="ABC_tran"/>
    <property type="match status" value="1"/>
</dbReference>
<evidence type="ECO:0000256" key="9">
    <source>
        <dbReference type="ARBA" id="ARBA00025157"/>
    </source>
</evidence>
<name>A0A3G2R9Z7_9FIRM</name>
<dbReference type="PROSITE" id="PS00211">
    <property type="entry name" value="ABC_TRANSPORTER_1"/>
    <property type="match status" value="1"/>
</dbReference>
<dbReference type="NCBIfam" id="TIGR01166">
    <property type="entry name" value="cbiO"/>
    <property type="match status" value="1"/>
</dbReference>
<dbReference type="InterPro" id="IPR003593">
    <property type="entry name" value="AAA+_ATPase"/>
</dbReference>
<keyword evidence="6 10" id="KW-0067">ATP-binding</keyword>
<evidence type="ECO:0000256" key="8">
    <source>
        <dbReference type="ARBA" id="ARBA00023136"/>
    </source>
</evidence>
<dbReference type="InterPro" id="IPR050095">
    <property type="entry name" value="ECF_ABC_transporter_ATP-bd"/>
</dbReference>
<evidence type="ECO:0000259" key="11">
    <source>
        <dbReference type="PROSITE" id="PS50893"/>
    </source>
</evidence>
<comment type="similarity">
    <text evidence="2 10">Belongs to the ABC transporter superfamily.</text>
</comment>
<comment type="subcellular location">
    <subcellularLocation>
        <location evidence="1 10">Cell membrane</location>
        <topology evidence="1 10">Peripheral membrane protein</topology>
    </subcellularLocation>
</comment>
<dbReference type="InterPro" id="IPR015856">
    <property type="entry name" value="ABC_transpr_CbiO/EcfA_su"/>
</dbReference>
<sequence>MDDYILEMRDVIFEYPGGIRALNGISMAIEKGKNIAILGPNGSGKSTLFLHFNGILRPKSGRVFYRGQEIRYSRYYLINLRKKVGIVFQDPDTQLFAGSVFQEVSFGPMNLGFPITEVKKRVEEALKAAGIEELEHRPTHFLSYGQKKRVSIADVLAMDPEVLILDEPAAYLDPKHVEKLLEILEELRRKGKQVILSTHDVELAYSWADYVFILKDGKVAGEGTPTEIFQNEKLLKEADLKKPLLLEICEVLKQKGFIFDRLPRNILELRREDLFWAKA</sequence>
<dbReference type="GO" id="GO:0005524">
    <property type="term" value="F:ATP binding"/>
    <property type="evidence" value="ECO:0007669"/>
    <property type="project" value="UniProtKB-UniRule"/>
</dbReference>
<comment type="function">
    <text evidence="10">Part of an ABC transporter complex. Responsible for energy coupling to the transport system.</text>
</comment>
<dbReference type="GO" id="GO:0006824">
    <property type="term" value="P:cobalt ion transport"/>
    <property type="evidence" value="ECO:0007669"/>
    <property type="project" value="InterPro"/>
</dbReference>
<feature type="domain" description="ABC transporter" evidence="11">
    <location>
        <begin position="6"/>
        <end position="241"/>
    </location>
</feature>
<keyword evidence="13" id="KW-1185">Reference proteome</keyword>
<dbReference type="PANTHER" id="PTHR43553:SF24">
    <property type="entry name" value="ENERGY-COUPLING FACTOR TRANSPORTER ATP-BINDING PROTEIN ECFA1"/>
    <property type="match status" value="1"/>
</dbReference>
<evidence type="ECO:0000256" key="3">
    <source>
        <dbReference type="ARBA" id="ARBA00022448"/>
    </source>
</evidence>
<evidence type="ECO:0000313" key="13">
    <source>
        <dbReference type="Proteomes" id="UP000280960"/>
    </source>
</evidence>
<dbReference type="KEGG" id="bacg:D2962_13960"/>
<dbReference type="Gene3D" id="3.40.50.300">
    <property type="entry name" value="P-loop containing nucleotide triphosphate hydrolases"/>
    <property type="match status" value="1"/>
</dbReference>
<dbReference type="CDD" id="cd03225">
    <property type="entry name" value="ABC_cobalt_CbiO_domain1"/>
    <property type="match status" value="1"/>
</dbReference>
<dbReference type="InterPro" id="IPR003439">
    <property type="entry name" value="ABC_transporter-like_ATP-bd"/>
</dbReference>
<keyword evidence="5 10" id="KW-0547">Nucleotide-binding</keyword>
<dbReference type="GO" id="GO:0043190">
    <property type="term" value="C:ATP-binding cassette (ABC) transporter complex"/>
    <property type="evidence" value="ECO:0007669"/>
    <property type="project" value="TreeGrafter"/>
</dbReference>
<dbReference type="InterPro" id="IPR027417">
    <property type="entry name" value="P-loop_NTPase"/>
</dbReference>
<dbReference type="GO" id="GO:0016887">
    <property type="term" value="F:ATP hydrolysis activity"/>
    <property type="evidence" value="ECO:0007669"/>
    <property type="project" value="InterPro"/>
</dbReference>
<dbReference type="InterPro" id="IPR005876">
    <property type="entry name" value="Co_trans_ATP-bd"/>
</dbReference>
<evidence type="ECO:0000313" key="12">
    <source>
        <dbReference type="EMBL" id="AYO31557.1"/>
    </source>
</evidence>
<reference evidence="12 13" key="1">
    <citation type="submission" date="2018-10" db="EMBL/GenBank/DDBJ databases">
        <authorList>
            <person name="Zhang X."/>
        </authorList>
    </citation>
    <scope>NUCLEOTIDE SEQUENCE [LARGE SCALE GENOMIC DNA]</scope>
    <source>
        <strain evidence="12 13">SK-G1</strain>
    </source>
</reference>
<protein>
    <recommendedName>
        <fullName evidence="10">ABC transporter ATP-binding protein</fullName>
    </recommendedName>
</protein>
<proteinExistence type="inferred from homology"/>
<dbReference type="SUPFAM" id="SSF52540">
    <property type="entry name" value="P-loop containing nucleoside triphosphate hydrolases"/>
    <property type="match status" value="1"/>
</dbReference>
<keyword evidence="8 10" id="KW-0472">Membrane</keyword>
<dbReference type="EMBL" id="CP033169">
    <property type="protein sequence ID" value="AYO31557.1"/>
    <property type="molecule type" value="Genomic_DNA"/>
</dbReference>
<dbReference type="RefSeq" id="WP_122015345.1">
    <property type="nucleotide sequence ID" value="NZ_CP033169.1"/>
</dbReference>
<evidence type="ECO:0000256" key="2">
    <source>
        <dbReference type="ARBA" id="ARBA00005417"/>
    </source>
</evidence>
<keyword evidence="3 10" id="KW-0813">Transport</keyword>
<dbReference type="AlphaFoldDB" id="A0A3G2R9Z7"/>
<evidence type="ECO:0000256" key="7">
    <source>
        <dbReference type="ARBA" id="ARBA00022967"/>
    </source>
</evidence>